<dbReference type="EMBL" id="JAKOGI010000374">
    <property type="protein sequence ID" value="KAJ8435952.1"/>
    <property type="molecule type" value="Genomic_DNA"/>
</dbReference>
<accession>A0A9Q1K3G9</accession>
<evidence type="ECO:0000256" key="10">
    <source>
        <dbReference type="SAM" id="SignalP"/>
    </source>
</evidence>
<organism evidence="11 12">
    <name type="scientific">Carnegiea gigantea</name>
    <dbReference type="NCBI Taxonomy" id="171969"/>
    <lineage>
        <taxon>Eukaryota</taxon>
        <taxon>Viridiplantae</taxon>
        <taxon>Streptophyta</taxon>
        <taxon>Embryophyta</taxon>
        <taxon>Tracheophyta</taxon>
        <taxon>Spermatophyta</taxon>
        <taxon>Magnoliopsida</taxon>
        <taxon>eudicotyledons</taxon>
        <taxon>Gunneridae</taxon>
        <taxon>Pentapetalae</taxon>
        <taxon>Caryophyllales</taxon>
        <taxon>Cactineae</taxon>
        <taxon>Cactaceae</taxon>
        <taxon>Cactoideae</taxon>
        <taxon>Echinocereeae</taxon>
        <taxon>Carnegiea</taxon>
    </lineage>
</organism>
<dbReference type="PANTHER" id="PTHR28650">
    <property type="entry name" value="PHOSPHATIDYLINOSITOL-GLYCAN BIOSYNTHESIS CLASS X PROTEIN"/>
    <property type="match status" value="1"/>
</dbReference>
<comment type="pathway">
    <text evidence="2">Glycolipid biosynthesis; glycosylphosphatidylinositol-anchor biosynthesis.</text>
</comment>
<evidence type="ECO:0000256" key="2">
    <source>
        <dbReference type="ARBA" id="ARBA00004687"/>
    </source>
</evidence>
<keyword evidence="4" id="KW-0337">GPI-anchor biosynthesis</keyword>
<keyword evidence="12" id="KW-1185">Reference proteome</keyword>
<evidence type="ECO:0000256" key="3">
    <source>
        <dbReference type="ARBA" id="ARBA00010345"/>
    </source>
</evidence>
<keyword evidence="10" id="KW-0732">Signal</keyword>
<keyword evidence="8" id="KW-0472">Membrane</keyword>
<evidence type="ECO:0000313" key="12">
    <source>
        <dbReference type="Proteomes" id="UP001153076"/>
    </source>
</evidence>
<dbReference type="Proteomes" id="UP001153076">
    <property type="component" value="Unassembled WGS sequence"/>
</dbReference>
<sequence>MAKKFVLLMLLSRFTICIGAQSSSSSLNQDADSKFNKQSASSSLCFEKYITQPYFRQYESLIDSNFQEYLRHNLPLNSEKAFPRLLDLGRHLIGEGSHRRLSSSVTFSIQPDLVSKLSSRLCEVIIIERLPSGVFADPFELEHIVQQGVFKDVSVLGDINLELPSFRSNQSIVEIHLDMDLNKSSGQEIVQDFRIELPLHARYPPLGESGYSEVIFGVPDLLLRCLSLELSAAAQSCLLTRIPSDVDLALNPVVWLIPAGIKAHAKLVSLVTFASALLSAISIIIVSLKQSRPVSGERLKQT</sequence>
<evidence type="ECO:0000313" key="11">
    <source>
        <dbReference type="EMBL" id="KAJ8435952.1"/>
    </source>
</evidence>
<dbReference type="SMART" id="SM00780">
    <property type="entry name" value="PIG-X"/>
    <property type="match status" value="1"/>
</dbReference>
<keyword evidence="7" id="KW-1133">Transmembrane helix</keyword>
<dbReference type="GO" id="GO:0005789">
    <property type="term" value="C:endoplasmic reticulum membrane"/>
    <property type="evidence" value="ECO:0007669"/>
    <property type="project" value="UniProtKB-SubCell"/>
</dbReference>
<comment type="similarity">
    <text evidence="3">Belongs to the PIGX family.</text>
</comment>
<evidence type="ECO:0000256" key="8">
    <source>
        <dbReference type="ARBA" id="ARBA00023136"/>
    </source>
</evidence>
<keyword evidence="9" id="KW-0325">Glycoprotein</keyword>
<dbReference type="AlphaFoldDB" id="A0A9Q1K3G9"/>
<evidence type="ECO:0000256" key="9">
    <source>
        <dbReference type="ARBA" id="ARBA00023180"/>
    </source>
</evidence>
<name>A0A9Q1K3G9_9CARY</name>
<evidence type="ECO:0000256" key="6">
    <source>
        <dbReference type="ARBA" id="ARBA00022824"/>
    </source>
</evidence>
<dbReference type="InterPro" id="IPR013233">
    <property type="entry name" value="PIG-X/PBN1"/>
</dbReference>
<dbReference type="InterPro" id="IPR040039">
    <property type="entry name" value="PIGX"/>
</dbReference>
<gene>
    <name evidence="11" type="ORF">Cgig2_023328</name>
</gene>
<dbReference type="PANTHER" id="PTHR28650:SF1">
    <property type="entry name" value="PHOSPHATIDYLINOSITOL-GLYCAN BIOSYNTHESIS CLASS X PROTEIN"/>
    <property type="match status" value="1"/>
</dbReference>
<comment type="caution">
    <text evidence="11">The sequence shown here is derived from an EMBL/GenBank/DDBJ whole genome shotgun (WGS) entry which is preliminary data.</text>
</comment>
<evidence type="ECO:0000256" key="5">
    <source>
        <dbReference type="ARBA" id="ARBA00022692"/>
    </source>
</evidence>
<evidence type="ECO:0000256" key="7">
    <source>
        <dbReference type="ARBA" id="ARBA00022989"/>
    </source>
</evidence>
<protein>
    <recommendedName>
        <fullName evidence="13">Phosphatidylinositol-glycan biosynthesis class X protein</fullName>
    </recommendedName>
</protein>
<feature type="chain" id="PRO_5040188166" description="Phosphatidylinositol-glycan biosynthesis class X protein" evidence="10">
    <location>
        <begin position="20"/>
        <end position="302"/>
    </location>
</feature>
<dbReference type="OrthoDB" id="5546453at2759"/>
<evidence type="ECO:0008006" key="13">
    <source>
        <dbReference type="Google" id="ProtNLM"/>
    </source>
</evidence>
<dbReference type="Pfam" id="PF08320">
    <property type="entry name" value="PIG-X"/>
    <property type="match status" value="1"/>
</dbReference>
<evidence type="ECO:0000256" key="1">
    <source>
        <dbReference type="ARBA" id="ARBA00004389"/>
    </source>
</evidence>
<keyword evidence="6" id="KW-0256">Endoplasmic reticulum</keyword>
<dbReference type="GO" id="GO:0006506">
    <property type="term" value="P:GPI anchor biosynthetic process"/>
    <property type="evidence" value="ECO:0007669"/>
    <property type="project" value="UniProtKB-KW"/>
</dbReference>
<evidence type="ECO:0000256" key="4">
    <source>
        <dbReference type="ARBA" id="ARBA00022502"/>
    </source>
</evidence>
<comment type="subcellular location">
    <subcellularLocation>
        <location evidence="1">Endoplasmic reticulum membrane</location>
        <topology evidence="1">Single-pass membrane protein</topology>
    </subcellularLocation>
</comment>
<feature type="signal peptide" evidence="10">
    <location>
        <begin position="1"/>
        <end position="19"/>
    </location>
</feature>
<proteinExistence type="inferred from homology"/>
<reference evidence="11" key="1">
    <citation type="submission" date="2022-04" db="EMBL/GenBank/DDBJ databases">
        <title>Carnegiea gigantea Genome sequencing and assembly v2.</title>
        <authorList>
            <person name="Copetti D."/>
            <person name="Sanderson M.J."/>
            <person name="Burquez A."/>
            <person name="Wojciechowski M.F."/>
        </authorList>
    </citation>
    <scope>NUCLEOTIDE SEQUENCE</scope>
    <source>
        <strain evidence="11">SGP5-SGP5p</strain>
        <tissue evidence="11">Aerial part</tissue>
    </source>
</reference>
<keyword evidence="5" id="KW-0812">Transmembrane</keyword>